<accession>A0A1C4U0A6</accession>
<evidence type="ECO:0000256" key="1">
    <source>
        <dbReference type="SAM" id="SignalP"/>
    </source>
</evidence>
<reference evidence="3" key="1">
    <citation type="submission" date="2016-06" db="EMBL/GenBank/DDBJ databases">
        <authorList>
            <person name="Varghese N."/>
            <person name="Submissions Spin"/>
        </authorList>
    </citation>
    <scope>NUCLEOTIDE SEQUENCE [LARGE SCALE GENOMIC DNA]</scope>
    <source>
        <strain evidence="3">DSM 45246</strain>
    </source>
</reference>
<name>A0A1C4U0A6_9ACTN</name>
<feature type="chain" id="PRO_5008704396" description="Peptidase family M48" evidence="1">
    <location>
        <begin position="28"/>
        <end position="407"/>
    </location>
</feature>
<feature type="signal peptide" evidence="1">
    <location>
        <begin position="1"/>
        <end position="27"/>
    </location>
</feature>
<keyword evidence="3" id="KW-1185">Reference proteome</keyword>
<protein>
    <recommendedName>
        <fullName evidence="4">Peptidase family M48</fullName>
    </recommendedName>
</protein>
<evidence type="ECO:0000313" key="2">
    <source>
        <dbReference type="EMBL" id="SCE65054.1"/>
    </source>
</evidence>
<dbReference type="RefSeq" id="WP_139141729.1">
    <property type="nucleotide sequence ID" value="NZ_FMCS01000001.1"/>
</dbReference>
<dbReference type="EMBL" id="FMCS01000001">
    <property type="protein sequence ID" value="SCE65054.1"/>
    <property type="molecule type" value="Genomic_DNA"/>
</dbReference>
<gene>
    <name evidence="2" type="ORF">GA0070214_101203</name>
</gene>
<evidence type="ECO:0000313" key="3">
    <source>
        <dbReference type="Proteomes" id="UP000199629"/>
    </source>
</evidence>
<proteinExistence type="predicted"/>
<keyword evidence="1" id="KW-0732">Signal</keyword>
<organism evidence="2 3">
    <name type="scientific">Micromonospora chaiyaphumensis</name>
    <dbReference type="NCBI Taxonomy" id="307119"/>
    <lineage>
        <taxon>Bacteria</taxon>
        <taxon>Bacillati</taxon>
        <taxon>Actinomycetota</taxon>
        <taxon>Actinomycetes</taxon>
        <taxon>Micromonosporales</taxon>
        <taxon>Micromonosporaceae</taxon>
        <taxon>Micromonospora</taxon>
    </lineage>
</organism>
<sequence>MRKSALWLATAVSSMALVVGPGLPAAAADPALATTASQAYTYDLATATTSDPVTQAKIDRIAAQLPADWRARLAAVRAESGIEPSGLRNAIAAAIDPGDYECGDTAFSAWADEMIGGIDIGTLFVLVIFGVLDYPTYDAVLYGSSADQSDYGLPAEYQNSMSRAFRAAQKFWDVPLGDVDFFAMQNDMLQDPERVARMVTLFLGLSGDDARSIAEQLIAIIDSDPGLAGGDSPLFTLNAFAFSAADETGPPFAGLPDKMVFGEGMFTALEVLGISDAGPRAVLGHEMAHHVQYEAGLFDSPLTGPEATRRTELMADAFGTYFVTHARGLALNDRRVLEAERAFYEVGDCSFTANGHHGTPNQRLRASTWGADLADGAQKQGHILPSATLDLQFEQQLPVFVAPDANE</sequence>
<dbReference type="AlphaFoldDB" id="A0A1C4U0A6"/>
<dbReference type="Proteomes" id="UP000199629">
    <property type="component" value="Unassembled WGS sequence"/>
</dbReference>
<evidence type="ECO:0008006" key="4">
    <source>
        <dbReference type="Google" id="ProtNLM"/>
    </source>
</evidence>